<dbReference type="EMBL" id="SSTD01004767">
    <property type="protein sequence ID" value="TYK22903.1"/>
    <property type="molecule type" value="Genomic_DNA"/>
</dbReference>
<gene>
    <name evidence="3" type="ORF">E5676_scaffold334G00440</name>
    <name evidence="2" type="ORF">E6C27_scaffold246G00200</name>
</gene>
<proteinExistence type="predicted"/>
<organism evidence="3 5">
    <name type="scientific">Cucumis melo var. makuwa</name>
    <name type="common">Oriental melon</name>
    <dbReference type="NCBI Taxonomy" id="1194695"/>
    <lineage>
        <taxon>Eukaryota</taxon>
        <taxon>Viridiplantae</taxon>
        <taxon>Streptophyta</taxon>
        <taxon>Embryophyta</taxon>
        <taxon>Tracheophyta</taxon>
        <taxon>Spermatophyta</taxon>
        <taxon>Magnoliopsida</taxon>
        <taxon>eudicotyledons</taxon>
        <taxon>Gunneridae</taxon>
        <taxon>Pentapetalae</taxon>
        <taxon>rosids</taxon>
        <taxon>fabids</taxon>
        <taxon>Cucurbitales</taxon>
        <taxon>Cucurbitaceae</taxon>
        <taxon>Benincaseae</taxon>
        <taxon>Cucumis</taxon>
    </lineage>
</organism>
<dbReference type="Proteomes" id="UP000321947">
    <property type="component" value="Unassembled WGS sequence"/>
</dbReference>
<dbReference type="Proteomes" id="UP000321393">
    <property type="component" value="Unassembled WGS sequence"/>
</dbReference>
<protein>
    <submittedName>
        <fullName evidence="3">Retrotransposon protein</fullName>
    </submittedName>
</protein>
<name>A0A5D3DH65_CUCMM</name>
<sequence length="157" mass="18005">MVTMFLHVLAHEVKNSVIQREFVRSGKIVSRYFNLVLLAVLQLHDELIKKPMPNCLGAMDETYIKVNVPVADRPTFRTRKEGNCHKCTSYPNTEGFLASYRGQRYHLQECRGTGNAVTKAKVYFNMKYSLIRNVIERAFGVLKGRCAILCGKPYYPL</sequence>
<feature type="domain" description="DUF8040" evidence="1">
    <location>
        <begin position="2"/>
        <end position="41"/>
    </location>
</feature>
<dbReference type="InterPro" id="IPR045249">
    <property type="entry name" value="HARBI1-like"/>
</dbReference>
<evidence type="ECO:0000313" key="4">
    <source>
        <dbReference type="Proteomes" id="UP000321393"/>
    </source>
</evidence>
<evidence type="ECO:0000313" key="2">
    <source>
        <dbReference type="EMBL" id="KAA0042473.1"/>
    </source>
</evidence>
<dbReference type="OrthoDB" id="2505551at2759"/>
<dbReference type="PANTHER" id="PTHR22930">
    <property type="match status" value="1"/>
</dbReference>
<dbReference type="EMBL" id="SSTE01015965">
    <property type="protein sequence ID" value="KAA0042473.1"/>
    <property type="molecule type" value="Genomic_DNA"/>
</dbReference>
<reference evidence="4 5" key="1">
    <citation type="submission" date="2019-08" db="EMBL/GenBank/DDBJ databases">
        <title>Draft genome sequences of two oriental melons (Cucumis melo L. var makuwa).</title>
        <authorList>
            <person name="Kwon S.-Y."/>
        </authorList>
    </citation>
    <scope>NUCLEOTIDE SEQUENCE [LARGE SCALE GENOMIC DNA]</scope>
    <source>
        <strain evidence="5">cv. Chang Bougi</strain>
        <strain evidence="4">cv. SW 3</strain>
        <tissue evidence="3">Leaf</tissue>
    </source>
</reference>
<dbReference type="Pfam" id="PF26138">
    <property type="entry name" value="DUF8040"/>
    <property type="match status" value="1"/>
</dbReference>
<dbReference type="STRING" id="1194695.A0A5D3DH65"/>
<dbReference type="PANTHER" id="PTHR22930:SF281">
    <property type="entry name" value="NUCLEASE"/>
    <property type="match status" value="1"/>
</dbReference>
<comment type="caution">
    <text evidence="3">The sequence shown here is derived from an EMBL/GenBank/DDBJ whole genome shotgun (WGS) entry which is preliminary data.</text>
</comment>
<evidence type="ECO:0000313" key="3">
    <source>
        <dbReference type="EMBL" id="TYK22903.1"/>
    </source>
</evidence>
<evidence type="ECO:0000259" key="1">
    <source>
        <dbReference type="Pfam" id="PF26138"/>
    </source>
</evidence>
<accession>A0A5D3DH65</accession>
<dbReference type="AlphaFoldDB" id="A0A5D3DH65"/>
<evidence type="ECO:0000313" key="5">
    <source>
        <dbReference type="Proteomes" id="UP000321947"/>
    </source>
</evidence>
<dbReference type="InterPro" id="IPR058353">
    <property type="entry name" value="DUF8040"/>
</dbReference>